<proteinExistence type="inferred from homology"/>
<keyword evidence="12" id="KW-0496">Mitochondrion</keyword>
<evidence type="ECO:0000256" key="9">
    <source>
        <dbReference type="ARBA" id="ARBA00022792"/>
    </source>
</evidence>
<evidence type="ECO:0000313" key="18">
    <source>
        <dbReference type="Proteomes" id="UP000094336"/>
    </source>
</evidence>
<comment type="similarity">
    <text evidence="3">Belongs to the complex I LYR family.</text>
</comment>
<comment type="subunit">
    <text evidence="4">Mammalian complex I is composed of 45 different subunits.</text>
</comment>
<accession>A0A1E3QRW7</accession>
<sequence length="107" mass="12529">MSTVLPFSQANKKLVCSMYRRSCKLARNWITRPDHLRAEQMQIRKQFDMNKNISDIAELQMVLQKTEALIYEFRHPDPVTPPARPGGTKYQRYIAPSYETPFPVDNI</sequence>
<evidence type="ECO:0000313" key="17">
    <source>
        <dbReference type="EMBL" id="ODQ80443.1"/>
    </source>
</evidence>
<dbReference type="Proteomes" id="UP000094336">
    <property type="component" value="Unassembled WGS sequence"/>
</dbReference>
<evidence type="ECO:0000256" key="2">
    <source>
        <dbReference type="ARBA" id="ARBA00004443"/>
    </source>
</evidence>
<name>A0A1E3QRW7_9ASCO</name>
<keyword evidence="9" id="KW-0999">Mitochondrion inner membrane</keyword>
<evidence type="ECO:0000256" key="4">
    <source>
        <dbReference type="ARBA" id="ARBA00011790"/>
    </source>
</evidence>
<keyword evidence="8" id="KW-0679">Respiratory chain</keyword>
<protein>
    <recommendedName>
        <fullName evidence="5">NADH dehydrogenase [ubiquinone] 1 beta subcomplex subunit 9</fullName>
    </recommendedName>
    <alternativeName>
        <fullName evidence="14">Complex I-B22</fullName>
    </alternativeName>
    <alternativeName>
        <fullName evidence="15">NADH-ubiquinone oxidoreductase B22 subunit</fullName>
    </alternativeName>
</protein>
<keyword evidence="18" id="KW-1185">Reference proteome</keyword>
<comment type="subcellular location">
    <subcellularLocation>
        <location evidence="2">Mitochondrion inner membrane</location>
        <topology evidence="2">Peripheral membrane protein</topology>
        <orientation evidence="2">Matrix side</orientation>
    </subcellularLocation>
</comment>
<dbReference type="GeneID" id="30146630"/>
<dbReference type="RefSeq" id="XP_018985771.1">
    <property type="nucleotide sequence ID" value="XM_019128777.1"/>
</dbReference>
<evidence type="ECO:0000256" key="1">
    <source>
        <dbReference type="ARBA" id="ARBA00002920"/>
    </source>
</evidence>
<dbReference type="InterPro" id="IPR033034">
    <property type="entry name" value="NDUFB9"/>
</dbReference>
<dbReference type="STRING" id="984486.A0A1E3QRW7"/>
<evidence type="ECO:0000256" key="13">
    <source>
        <dbReference type="ARBA" id="ARBA00023136"/>
    </source>
</evidence>
<gene>
    <name evidence="17" type="ORF">BABINDRAFT_161382</name>
</gene>
<keyword evidence="11" id="KW-0007">Acetylation</keyword>
<dbReference type="AlphaFoldDB" id="A0A1E3QRW7"/>
<dbReference type="PANTHER" id="PTHR12868:SF0">
    <property type="entry name" value="NADH DEHYDROGENASE [UBIQUINONE] 1 BETA SUBCOMPLEX SUBUNIT 9"/>
    <property type="match status" value="1"/>
</dbReference>
<dbReference type="EMBL" id="KV454430">
    <property type="protein sequence ID" value="ODQ80443.1"/>
    <property type="molecule type" value="Genomic_DNA"/>
</dbReference>
<dbReference type="PANTHER" id="PTHR12868">
    <property type="entry name" value="NADH-UBIQUINONE OXIDOREDUCTASE B22 SUBUNIT"/>
    <property type="match status" value="1"/>
</dbReference>
<dbReference type="InterPro" id="IPR045292">
    <property type="entry name" value="Complex1_LYR_NDUFB9_LYRM3"/>
</dbReference>
<dbReference type="OrthoDB" id="13598at2759"/>
<evidence type="ECO:0000256" key="8">
    <source>
        <dbReference type="ARBA" id="ARBA00022660"/>
    </source>
</evidence>
<organism evidence="17 18">
    <name type="scientific">Babjeviella inositovora NRRL Y-12698</name>
    <dbReference type="NCBI Taxonomy" id="984486"/>
    <lineage>
        <taxon>Eukaryota</taxon>
        <taxon>Fungi</taxon>
        <taxon>Dikarya</taxon>
        <taxon>Ascomycota</taxon>
        <taxon>Saccharomycotina</taxon>
        <taxon>Pichiomycetes</taxon>
        <taxon>Serinales incertae sedis</taxon>
        <taxon>Babjeviella</taxon>
    </lineage>
</organism>
<dbReference type="InterPro" id="IPR008011">
    <property type="entry name" value="Complex1_LYR_dom"/>
</dbReference>
<comment type="function">
    <text evidence="1">Accessory subunit of the mitochondrial membrane respiratory chain NADH dehydrogenase (Complex I), that is believed to be not involved in catalysis. Complex I functions in the transfer of electrons from NADH to the respiratory chain. The immediate electron acceptor for the enzyme is believed to be ubiquinone.</text>
</comment>
<keyword evidence="6" id="KW-0813">Transport</keyword>
<keyword evidence="10" id="KW-0249">Electron transport</keyword>
<evidence type="ECO:0000256" key="15">
    <source>
        <dbReference type="ARBA" id="ARBA00032528"/>
    </source>
</evidence>
<feature type="domain" description="Complex 1 LYR protein" evidence="16">
    <location>
        <begin position="15"/>
        <end position="67"/>
    </location>
</feature>
<evidence type="ECO:0000256" key="7">
    <source>
        <dbReference type="ARBA" id="ARBA00022553"/>
    </source>
</evidence>
<dbReference type="Pfam" id="PF05347">
    <property type="entry name" value="Complex1_LYR"/>
    <property type="match status" value="1"/>
</dbReference>
<evidence type="ECO:0000259" key="16">
    <source>
        <dbReference type="Pfam" id="PF05347"/>
    </source>
</evidence>
<dbReference type="GO" id="GO:0006120">
    <property type="term" value="P:mitochondrial electron transport, NADH to ubiquinone"/>
    <property type="evidence" value="ECO:0007669"/>
    <property type="project" value="InterPro"/>
</dbReference>
<evidence type="ECO:0000256" key="10">
    <source>
        <dbReference type="ARBA" id="ARBA00022982"/>
    </source>
</evidence>
<evidence type="ECO:0000256" key="5">
    <source>
        <dbReference type="ARBA" id="ARBA00018684"/>
    </source>
</evidence>
<reference evidence="18" key="1">
    <citation type="submission" date="2016-05" db="EMBL/GenBank/DDBJ databases">
        <title>Comparative genomics of biotechnologically important yeasts.</title>
        <authorList>
            <consortium name="DOE Joint Genome Institute"/>
            <person name="Riley R."/>
            <person name="Haridas S."/>
            <person name="Wolfe K.H."/>
            <person name="Lopes M.R."/>
            <person name="Hittinger C.T."/>
            <person name="Goker M."/>
            <person name="Salamov A."/>
            <person name="Wisecaver J."/>
            <person name="Long T.M."/>
            <person name="Aerts A.L."/>
            <person name="Barry K."/>
            <person name="Choi C."/>
            <person name="Clum A."/>
            <person name="Coughlan A.Y."/>
            <person name="Deshpande S."/>
            <person name="Douglass A.P."/>
            <person name="Hanson S.J."/>
            <person name="Klenk H.-P."/>
            <person name="Labutti K."/>
            <person name="Lapidus A."/>
            <person name="Lindquist E."/>
            <person name="Lipzen A."/>
            <person name="Meier-Kolthoff J.P."/>
            <person name="Ohm R.A."/>
            <person name="Otillar R.P."/>
            <person name="Pangilinan J."/>
            <person name="Peng Y."/>
            <person name="Rokas A."/>
            <person name="Rosa C.A."/>
            <person name="Scheuner C."/>
            <person name="Sibirny A.A."/>
            <person name="Slot J.C."/>
            <person name="Stielow J.B."/>
            <person name="Sun H."/>
            <person name="Kurtzman C.P."/>
            <person name="Blackwell M."/>
            <person name="Grigoriev I.V."/>
            <person name="Jeffries T.W."/>
        </authorList>
    </citation>
    <scope>NUCLEOTIDE SEQUENCE [LARGE SCALE GENOMIC DNA]</scope>
    <source>
        <strain evidence="18">NRRL Y-12698</strain>
    </source>
</reference>
<dbReference type="CDD" id="cd20263">
    <property type="entry name" value="Complex1_LYR_NDUFB9_LYRM3"/>
    <property type="match status" value="1"/>
</dbReference>
<evidence type="ECO:0000256" key="6">
    <source>
        <dbReference type="ARBA" id="ARBA00022448"/>
    </source>
</evidence>
<evidence type="ECO:0000256" key="3">
    <source>
        <dbReference type="ARBA" id="ARBA00009508"/>
    </source>
</evidence>
<keyword evidence="13" id="KW-0472">Membrane</keyword>
<evidence type="ECO:0000256" key="14">
    <source>
        <dbReference type="ARBA" id="ARBA00030192"/>
    </source>
</evidence>
<dbReference type="GO" id="GO:0005743">
    <property type="term" value="C:mitochondrial inner membrane"/>
    <property type="evidence" value="ECO:0007669"/>
    <property type="project" value="UniProtKB-SubCell"/>
</dbReference>
<keyword evidence="7" id="KW-0597">Phosphoprotein</keyword>
<evidence type="ECO:0000256" key="11">
    <source>
        <dbReference type="ARBA" id="ARBA00022990"/>
    </source>
</evidence>
<evidence type="ECO:0000256" key="12">
    <source>
        <dbReference type="ARBA" id="ARBA00023128"/>
    </source>
</evidence>